<keyword evidence="1" id="KW-0812">Transmembrane</keyword>
<keyword evidence="1" id="KW-1133">Transmembrane helix</keyword>
<comment type="caution">
    <text evidence="2">The sequence shown here is derived from an EMBL/GenBank/DDBJ whole genome shotgun (WGS) entry which is preliminary data.</text>
</comment>
<evidence type="ECO:0000256" key="1">
    <source>
        <dbReference type="SAM" id="Phobius"/>
    </source>
</evidence>
<feature type="transmembrane region" description="Helical" evidence="1">
    <location>
        <begin position="53"/>
        <end position="76"/>
    </location>
</feature>
<reference evidence="2 3" key="1">
    <citation type="submission" date="2019-03" db="EMBL/GenBank/DDBJ databases">
        <title>Genomic Encyclopedia of Type Strains, Phase IV (KMG-IV): sequencing the most valuable type-strain genomes for metagenomic binning, comparative biology and taxonomic classification.</title>
        <authorList>
            <person name="Goeker M."/>
        </authorList>
    </citation>
    <scope>NUCLEOTIDE SEQUENCE [LARGE SCALE GENOMIC DNA]</scope>
    <source>
        <strain evidence="2 3">DSM 45361</strain>
    </source>
</reference>
<protein>
    <submittedName>
        <fullName evidence="2">Uncharacterized protein</fullName>
    </submittedName>
</protein>
<keyword evidence="3" id="KW-1185">Reference proteome</keyword>
<accession>A0A4R6SHF7</accession>
<proteinExistence type="predicted"/>
<organism evidence="2 3">
    <name type="scientific">Labedaea rhizosphaerae</name>
    <dbReference type="NCBI Taxonomy" id="598644"/>
    <lineage>
        <taxon>Bacteria</taxon>
        <taxon>Bacillati</taxon>
        <taxon>Actinomycetota</taxon>
        <taxon>Actinomycetes</taxon>
        <taxon>Pseudonocardiales</taxon>
        <taxon>Pseudonocardiaceae</taxon>
        <taxon>Labedaea</taxon>
    </lineage>
</organism>
<name>A0A4R6SHF7_LABRH</name>
<dbReference type="AlphaFoldDB" id="A0A4R6SHF7"/>
<sequence>MIVASYLAQSLGWTAVGFLGGYLAGHAARDVQRIADAVTGEDTMQRKPRIPRISSQTVVAIVVVVLGILTVIQGLVQSAATDRLTQCQADYSNDFADALDARSQASTDAQEALDDLMSTVGGALRGNAVDRAAVQHAIADYLAKREAVKRQQQAHPYPPPPRAVCP</sequence>
<dbReference type="Proteomes" id="UP000295444">
    <property type="component" value="Unassembled WGS sequence"/>
</dbReference>
<dbReference type="RefSeq" id="WP_133849833.1">
    <property type="nucleotide sequence ID" value="NZ_SNXZ01000002.1"/>
</dbReference>
<dbReference type="OrthoDB" id="3620915at2"/>
<keyword evidence="1" id="KW-0472">Membrane</keyword>
<evidence type="ECO:0000313" key="3">
    <source>
        <dbReference type="Proteomes" id="UP000295444"/>
    </source>
</evidence>
<evidence type="ECO:0000313" key="2">
    <source>
        <dbReference type="EMBL" id="TDQ01234.1"/>
    </source>
</evidence>
<feature type="transmembrane region" description="Helical" evidence="1">
    <location>
        <begin position="6"/>
        <end position="24"/>
    </location>
</feature>
<gene>
    <name evidence="2" type="ORF">EV186_1021102</name>
</gene>
<dbReference type="EMBL" id="SNXZ01000002">
    <property type="protein sequence ID" value="TDQ01234.1"/>
    <property type="molecule type" value="Genomic_DNA"/>
</dbReference>